<reference evidence="5 6" key="1">
    <citation type="submission" date="2024-09" db="EMBL/GenBank/DDBJ databases">
        <title>Chromosome-scale assembly of Riccia sorocarpa.</title>
        <authorList>
            <person name="Paukszto L."/>
        </authorList>
    </citation>
    <scope>NUCLEOTIDE SEQUENCE [LARGE SCALE GENOMIC DNA]</scope>
    <source>
        <strain evidence="5">LP-2024</strain>
        <tissue evidence="5">Aerial parts of the thallus</tissue>
    </source>
</reference>
<dbReference type="PROSITE" id="PS50297">
    <property type="entry name" value="ANK_REP_REGION"/>
    <property type="match status" value="1"/>
</dbReference>
<evidence type="ECO:0000256" key="2">
    <source>
        <dbReference type="ARBA" id="ARBA00023043"/>
    </source>
</evidence>
<dbReference type="EMBL" id="JBJQOH010000002">
    <property type="protein sequence ID" value="KAL3697475.1"/>
    <property type="molecule type" value="Genomic_DNA"/>
</dbReference>
<comment type="caution">
    <text evidence="5">The sequence shown here is derived from an EMBL/GenBank/DDBJ whole genome shotgun (WGS) entry which is preliminary data.</text>
</comment>
<proteinExistence type="predicted"/>
<dbReference type="AlphaFoldDB" id="A0ABD3I529"/>
<protein>
    <submittedName>
        <fullName evidence="5">Uncharacterized protein</fullName>
    </submittedName>
</protein>
<sequence length="554" mass="60228">MACSAKDLDGDMDKSSSMEPLELPTRAVNITDLPGVLVSAILTWMSDPIDVASAFVASRIFWSVGKTTPFRLNLRPKRTDNARNRTTWTRSAVAGIGRTMSSTRELDLSECPVLCENIAQLLVDLPNLERLLLDECKGKHKTTSAVDALSLSARSRLLSLILQRCSCLGSVAIGKLFTSTTAVGCRLETLLLSQVGKMDLPQDVPLSESLEAGTGKRSSESMKLVKDVASEVPGPRLRILALNNCDNLGVAELAVIGETCTYLEILMLGGSATVGSFGLLDPETCSSALLMTVKRLHRLRILDITFFYRPVFNTVRGQISPAVHVWDFCEKNSVMAAVKLVAQLKGCSIPFASKESDILSAEDASSLDWCIDTDHDYYKHHPWMVEIKPEFPGESCIDDTRWDLATSDMLFAFKSGVNCQDWSCRTPLHMACAHGDADRVAKLLFIGASAGEVRDRNGGTVLMQAARKGNAQVCDLLLKAGADVLAINSRRVAWDLQSGATPLGMVASLGHTAALEVMIAHCKEHGIDWQNSHIYVSDMFPSSGESPFEALNCE</sequence>
<gene>
    <name evidence="5" type="ORF">R1sor_011551</name>
</gene>
<keyword evidence="2 3" id="KW-0040">ANK repeat</keyword>
<feature type="repeat" description="ANK" evidence="3">
    <location>
        <begin position="423"/>
        <end position="456"/>
    </location>
</feature>
<organism evidence="5 6">
    <name type="scientific">Riccia sorocarpa</name>
    <dbReference type="NCBI Taxonomy" id="122646"/>
    <lineage>
        <taxon>Eukaryota</taxon>
        <taxon>Viridiplantae</taxon>
        <taxon>Streptophyta</taxon>
        <taxon>Embryophyta</taxon>
        <taxon>Marchantiophyta</taxon>
        <taxon>Marchantiopsida</taxon>
        <taxon>Marchantiidae</taxon>
        <taxon>Marchantiales</taxon>
        <taxon>Ricciaceae</taxon>
        <taxon>Riccia</taxon>
    </lineage>
</organism>
<name>A0ABD3I529_9MARC</name>
<evidence type="ECO:0000313" key="6">
    <source>
        <dbReference type="Proteomes" id="UP001633002"/>
    </source>
</evidence>
<dbReference type="PROSITE" id="PS50088">
    <property type="entry name" value="ANK_REPEAT"/>
    <property type="match status" value="2"/>
</dbReference>
<dbReference type="SMART" id="SM00248">
    <property type="entry name" value="ANK"/>
    <property type="match status" value="3"/>
</dbReference>
<feature type="compositionally biased region" description="Basic and acidic residues" evidence="4">
    <location>
        <begin position="1"/>
        <end position="16"/>
    </location>
</feature>
<dbReference type="PANTHER" id="PTHR24171:SF9">
    <property type="entry name" value="ANKYRIN REPEAT DOMAIN-CONTAINING PROTEIN 39"/>
    <property type="match status" value="1"/>
</dbReference>
<dbReference type="Gene3D" id="1.25.40.20">
    <property type="entry name" value="Ankyrin repeat-containing domain"/>
    <property type="match status" value="1"/>
</dbReference>
<dbReference type="Proteomes" id="UP001633002">
    <property type="component" value="Unassembled WGS sequence"/>
</dbReference>
<feature type="repeat" description="ANK" evidence="3">
    <location>
        <begin position="457"/>
        <end position="489"/>
    </location>
</feature>
<dbReference type="InterPro" id="IPR032675">
    <property type="entry name" value="LRR_dom_sf"/>
</dbReference>
<dbReference type="Gene3D" id="3.80.10.10">
    <property type="entry name" value="Ribonuclease Inhibitor"/>
    <property type="match status" value="1"/>
</dbReference>
<evidence type="ECO:0000313" key="5">
    <source>
        <dbReference type="EMBL" id="KAL3697475.1"/>
    </source>
</evidence>
<dbReference type="InterPro" id="IPR002110">
    <property type="entry name" value="Ankyrin_rpt"/>
</dbReference>
<evidence type="ECO:0000256" key="4">
    <source>
        <dbReference type="SAM" id="MobiDB-lite"/>
    </source>
</evidence>
<evidence type="ECO:0000256" key="3">
    <source>
        <dbReference type="PROSITE-ProRule" id="PRU00023"/>
    </source>
</evidence>
<dbReference type="InterPro" id="IPR036770">
    <property type="entry name" value="Ankyrin_rpt-contain_sf"/>
</dbReference>
<accession>A0ABD3I529</accession>
<dbReference type="SUPFAM" id="SSF52047">
    <property type="entry name" value="RNI-like"/>
    <property type="match status" value="1"/>
</dbReference>
<dbReference type="SUPFAM" id="SSF48403">
    <property type="entry name" value="Ankyrin repeat"/>
    <property type="match status" value="1"/>
</dbReference>
<dbReference type="PANTHER" id="PTHR24171">
    <property type="entry name" value="ANKYRIN REPEAT DOMAIN-CONTAINING PROTEIN 39-RELATED"/>
    <property type="match status" value="1"/>
</dbReference>
<dbReference type="Pfam" id="PF12796">
    <property type="entry name" value="Ank_2"/>
    <property type="match status" value="1"/>
</dbReference>
<evidence type="ECO:0000256" key="1">
    <source>
        <dbReference type="ARBA" id="ARBA00022737"/>
    </source>
</evidence>
<keyword evidence="1" id="KW-0677">Repeat</keyword>
<keyword evidence="6" id="KW-1185">Reference proteome</keyword>
<feature type="region of interest" description="Disordered" evidence="4">
    <location>
        <begin position="1"/>
        <end position="20"/>
    </location>
</feature>